<dbReference type="PANTHER" id="PTHR47992">
    <property type="entry name" value="PROTEIN PHOSPHATASE"/>
    <property type="match status" value="1"/>
</dbReference>
<dbReference type="InterPro" id="IPR015655">
    <property type="entry name" value="PP2C"/>
</dbReference>
<dbReference type="SUPFAM" id="SSF56112">
    <property type="entry name" value="Protein kinase-like (PK-like)"/>
    <property type="match status" value="1"/>
</dbReference>
<accession>A0A6C2YP18</accession>
<feature type="domain" description="PPM-type phosphatase" evidence="3">
    <location>
        <begin position="341"/>
        <end position="643"/>
    </location>
</feature>
<feature type="region of interest" description="Disordered" evidence="1">
    <location>
        <begin position="422"/>
        <end position="468"/>
    </location>
</feature>
<evidence type="ECO:0000313" key="4">
    <source>
        <dbReference type="EMBL" id="VIP02632.1"/>
    </source>
</evidence>
<dbReference type="Gene3D" id="1.10.510.10">
    <property type="entry name" value="Transferase(Phosphotransferase) domain 1"/>
    <property type="match status" value="1"/>
</dbReference>
<evidence type="ECO:0000313" key="5">
    <source>
        <dbReference type="Proteomes" id="UP000464378"/>
    </source>
</evidence>
<proteinExistence type="predicted"/>
<evidence type="ECO:0000259" key="3">
    <source>
        <dbReference type="PROSITE" id="PS51746"/>
    </source>
</evidence>
<dbReference type="GO" id="GO:0004672">
    <property type="term" value="F:protein kinase activity"/>
    <property type="evidence" value="ECO:0007669"/>
    <property type="project" value="InterPro"/>
</dbReference>
<sequence>MIVLANRYVLDACLWEFAGTQRFRAWDRNAGGPKPVEVRIIRAKPLSVASADSTPPANPTSVAETTSHPVPTVASELESENTTATAELPVLSNLPEPSLANKPTVRMQLQSRSNWPHPDWERAILDQSPHRQLPGVIDSFTEGEFVYLVEEYPTGRPLLEAWHHPESSSNERFTWLLQLASAIRYLHRNGLLAQGIRPEWVVIAADGRAVIREIADFLPLPLPRQLPPRDSLYDAPELRIAPSAVEPRSDLYSFGALIYSLYQARPLMKSDFISPGNPRNFLEQFPEASPLIGRLIGKTFRSEIPHRFPTPATALEDASGFRELIHMLEVCRRRQSGGRFEIAAHSSTGMVRSGNEDAIAVLHTTEGRLDDVEEKVVILLADGMGGMECGEIAAGMAIQSLRTLMLQNPPLGTLVNGGSPFRSAPSSMIRTTPTDVTPLNLQNRRRTPWDDNRTTDSGSLGGPEPIPQREDRGQVILEAMREVNRRIYHAAREGYGVQGMGCTAEVVLIEDDQLYIGHVGDSRVYLFRQGKLMQLTRDQTLVQRLVELGRITPEEAENHPRRAELQQALGGRPEVEPDLVFATLRTNDWLLVCSDGLTNAVKPEQIAAELTAARGAEAAARRLINRANLANSNDNVSLIVVRVFGG</sequence>
<dbReference type="GO" id="GO:0004722">
    <property type="term" value="F:protein serine/threonine phosphatase activity"/>
    <property type="evidence" value="ECO:0007669"/>
    <property type="project" value="InterPro"/>
</dbReference>
<dbReference type="GO" id="GO:0005524">
    <property type="term" value="F:ATP binding"/>
    <property type="evidence" value="ECO:0007669"/>
    <property type="project" value="InterPro"/>
</dbReference>
<dbReference type="PROSITE" id="PS50011">
    <property type="entry name" value="PROTEIN_KINASE_DOM"/>
    <property type="match status" value="1"/>
</dbReference>
<dbReference type="CDD" id="cd00143">
    <property type="entry name" value="PP2Cc"/>
    <property type="match status" value="1"/>
</dbReference>
<dbReference type="Pfam" id="PF00481">
    <property type="entry name" value="PP2C"/>
    <property type="match status" value="1"/>
</dbReference>
<dbReference type="Gene3D" id="3.30.200.20">
    <property type="entry name" value="Phosphorylase Kinase, domain 1"/>
    <property type="match status" value="1"/>
</dbReference>
<dbReference type="Proteomes" id="UP000464378">
    <property type="component" value="Chromosome"/>
</dbReference>
<feature type="domain" description="Protein kinase" evidence="2">
    <location>
        <begin position="1"/>
        <end position="351"/>
    </location>
</feature>
<dbReference type="InParanoid" id="A0A6C2YP18"/>
<gene>
    <name evidence="4" type="ORF">GMBLW1_13280</name>
</gene>
<dbReference type="InterPro" id="IPR000719">
    <property type="entry name" value="Prot_kinase_dom"/>
</dbReference>
<evidence type="ECO:0000256" key="1">
    <source>
        <dbReference type="SAM" id="MobiDB-lite"/>
    </source>
</evidence>
<dbReference type="SUPFAM" id="SSF81606">
    <property type="entry name" value="PP2C-like"/>
    <property type="match status" value="1"/>
</dbReference>
<dbReference type="InterPro" id="IPR036457">
    <property type="entry name" value="PPM-type-like_dom_sf"/>
</dbReference>
<evidence type="ECO:0008006" key="6">
    <source>
        <dbReference type="Google" id="ProtNLM"/>
    </source>
</evidence>
<dbReference type="AlphaFoldDB" id="A0A6C2YP18"/>
<name>A0A6C2YP18_9BACT</name>
<dbReference type="Gene3D" id="3.60.40.10">
    <property type="entry name" value="PPM-type phosphatase domain"/>
    <property type="match status" value="1"/>
</dbReference>
<dbReference type="RefSeq" id="WP_162657786.1">
    <property type="nucleotide sequence ID" value="NZ_LR593887.1"/>
</dbReference>
<dbReference type="EMBL" id="LR586016">
    <property type="protein sequence ID" value="VIP02632.1"/>
    <property type="molecule type" value="Genomic_DNA"/>
</dbReference>
<reference evidence="4" key="1">
    <citation type="submission" date="2019-04" db="EMBL/GenBank/DDBJ databases">
        <authorList>
            <consortium name="Science for Life Laboratories"/>
        </authorList>
    </citation>
    <scope>NUCLEOTIDE SEQUENCE</scope>
    <source>
        <strain evidence="4">MBLW1</strain>
    </source>
</reference>
<organism evidence="4">
    <name type="scientific">Tuwongella immobilis</name>
    <dbReference type="NCBI Taxonomy" id="692036"/>
    <lineage>
        <taxon>Bacteria</taxon>
        <taxon>Pseudomonadati</taxon>
        <taxon>Planctomycetota</taxon>
        <taxon>Planctomycetia</taxon>
        <taxon>Gemmatales</taxon>
        <taxon>Gemmataceae</taxon>
        <taxon>Tuwongella</taxon>
    </lineage>
</organism>
<keyword evidence="5" id="KW-1185">Reference proteome</keyword>
<dbReference type="InterPro" id="IPR011009">
    <property type="entry name" value="Kinase-like_dom_sf"/>
</dbReference>
<dbReference type="KEGG" id="tim:GMBLW1_13280"/>
<keyword evidence="4" id="KW-0808">Transferase</keyword>
<dbReference type="SMART" id="SM00332">
    <property type="entry name" value="PP2Cc"/>
    <property type="match status" value="1"/>
</dbReference>
<protein>
    <recommendedName>
        <fullName evidence="6">PPM-type phosphatase domain-containing protein</fullName>
    </recommendedName>
</protein>
<keyword evidence="4" id="KW-0418">Kinase</keyword>
<feature type="compositionally biased region" description="Polar residues" evidence="1">
    <location>
        <begin position="424"/>
        <end position="442"/>
    </location>
</feature>
<dbReference type="PROSITE" id="PS51746">
    <property type="entry name" value="PPM_2"/>
    <property type="match status" value="1"/>
</dbReference>
<feature type="compositionally biased region" description="Polar residues" evidence="1">
    <location>
        <begin position="50"/>
        <end position="68"/>
    </location>
</feature>
<dbReference type="InterPro" id="IPR001932">
    <property type="entry name" value="PPM-type_phosphatase-like_dom"/>
</dbReference>
<dbReference type="Pfam" id="PF00069">
    <property type="entry name" value="Pkinase"/>
    <property type="match status" value="1"/>
</dbReference>
<evidence type="ECO:0000259" key="2">
    <source>
        <dbReference type="PROSITE" id="PS50011"/>
    </source>
</evidence>
<dbReference type="SMART" id="SM00331">
    <property type="entry name" value="PP2C_SIG"/>
    <property type="match status" value="1"/>
</dbReference>
<dbReference type="EMBL" id="LR593887">
    <property type="protein sequence ID" value="VTS01984.1"/>
    <property type="molecule type" value="Genomic_DNA"/>
</dbReference>
<feature type="region of interest" description="Disordered" evidence="1">
    <location>
        <begin position="48"/>
        <end position="68"/>
    </location>
</feature>